<keyword evidence="2" id="KW-1185">Reference proteome</keyword>
<evidence type="ECO:0000313" key="1">
    <source>
        <dbReference type="EMBL" id="KAH7571789.1"/>
    </source>
</evidence>
<proteinExistence type="predicted"/>
<accession>A0ABQ8I577</accession>
<comment type="caution">
    <text evidence="1">The sequence shown here is derived from an EMBL/GenBank/DDBJ whole genome shotgun (WGS) entry which is preliminary data.</text>
</comment>
<protein>
    <recommendedName>
        <fullName evidence="3">Ycf36</fullName>
    </recommendedName>
</protein>
<dbReference type="Proteomes" id="UP000827721">
    <property type="component" value="Unassembled WGS sequence"/>
</dbReference>
<reference evidence="1 2" key="1">
    <citation type="submission" date="2021-02" db="EMBL/GenBank/DDBJ databases">
        <title>Plant Genome Project.</title>
        <authorList>
            <person name="Zhang R.-G."/>
        </authorList>
    </citation>
    <scope>NUCLEOTIDE SEQUENCE [LARGE SCALE GENOMIC DNA]</scope>
    <source>
        <tissue evidence="1">Leaves</tissue>
    </source>
</reference>
<dbReference type="EMBL" id="JAFEMO010000004">
    <property type="protein sequence ID" value="KAH7571789.1"/>
    <property type="molecule type" value="Genomic_DNA"/>
</dbReference>
<gene>
    <name evidence="1" type="ORF">JRO89_XS04G0142000</name>
</gene>
<name>A0ABQ8I577_9ROSI</name>
<evidence type="ECO:0000313" key="2">
    <source>
        <dbReference type="Proteomes" id="UP000827721"/>
    </source>
</evidence>
<evidence type="ECO:0008006" key="3">
    <source>
        <dbReference type="Google" id="ProtNLM"/>
    </source>
</evidence>
<organism evidence="1 2">
    <name type="scientific">Xanthoceras sorbifolium</name>
    <dbReference type="NCBI Taxonomy" id="99658"/>
    <lineage>
        <taxon>Eukaryota</taxon>
        <taxon>Viridiplantae</taxon>
        <taxon>Streptophyta</taxon>
        <taxon>Embryophyta</taxon>
        <taxon>Tracheophyta</taxon>
        <taxon>Spermatophyta</taxon>
        <taxon>Magnoliopsida</taxon>
        <taxon>eudicotyledons</taxon>
        <taxon>Gunneridae</taxon>
        <taxon>Pentapetalae</taxon>
        <taxon>rosids</taxon>
        <taxon>malvids</taxon>
        <taxon>Sapindales</taxon>
        <taxon>Sapindaceae</taxon>
        <taxon>Xanthoceroideae</taxon>
        <taxon>Xanthoceras</taxon>
    </lineage>
</organism>
<sequence length="76" mass="9039">MNASRRRARNSLDGLFDKNRVWFENNSEILVNMQESPDENFSRKKSVWLCSKYIRPRPQGWMGFLLSSMITWVVLT</sequence>